<dbReference type="PANTHER" id="PTHR21310:SF15">
    <property type="entry name" value="AMINOGLYCOSIDE PHOSPHOTRANSFERASE DOMAIN-CONTAINING PROTEIN"/>
    <property type="match status" value="1"/>
</dbReference>
<dbReference type="AlphaFoldDB" id="A0A2I2G9Z3"/>
<dbReference type="VEuPathDB" id="FungiDB:P170DRAFT_465051"/>
<reference evidence="2 3" key="1">
    <citation type="submission" date="2016-12" db="EMBL/GenBank/DDBJ databases">
        <title>The genomes of Aspergillus section Nigri reveals drivers in fungal speciation.</title>
        <authorList>
            <consortium name="DOE Joint Genome Institute"/>
            <person name="Vesth T.C."/>
            <person name="Nybo J."/>
            <person name="Theobald S."/>
            <person name="Brandl J."/>
            <person name="Frisvad J.C."/>
            <person name="Nielsen K.F."/>
            <person name="Lyhne E.K."/>
            <person name="Kogle M.E."/>
            <person name="Kuo A."/>
            <person name="Riley R."/>
            <person name="Clum A."/>
            <person name="Nolan M."/>
            <person name="Lipzen A."/>
            <person name="Salamov A."/>
            <person name="Henrissat B."/>
            <person name="Wiebenga A."/>
            <person name="De Vries R.P."/>
            <person name="Grigoriev I.V."/>
            <person name="Mortensen U.H."/>
            <person name="Andersen M.R."/>
            <person name="Baker S.E."/>
        </authorList>
    </citation>
    <scope>NUCLEOTIDE SEQUENCE [LARGE SCALE GENOMIC DNA]</scope>
    <source>
        <strain evidence="2 3">IBT 23096</strain>
    </source>
</reference>
<dbReference type="PANTHER" id="PTHR21310">
    <property type="entry name" value="AMINOGLYCOSIDE PHOSPHOTRANSFERASE-RELATED-RELATED"/>
    <property type="match status" value="1"/>
</dbReference>
<keyword evidence="3" id="KW-1185">Reference proteome</keyword>
<keyword evidence="2" id="KW-0418">Kinase</keyword>
<protein>
    <submittedName>
        <fullName evidence="2">Kinase-like protein</fullName>
    </submittedName>
</protein>
<dbReference type="InterPro" id="IPR002575">
    <property type="entry name" value="Aminoglycoside_PTrfase"/>
</dbReference>
<accession>A0A2I2G9Z3</accession>
<feature type="domain" description="Aminoglycoside phosphotransferase" evidence="1">
    <location>
        <begin position="43"/>
        <end position="228"/>
    </location>
</feature>
<dbReference type="CDD" id="cd05120">
    <property type="entry name" value="APH_ChoK_like"/>
    <property type="match status" value="1"/>
</dbReference>
<dbReference type="GeneID" id="36559990"/>
<name>A0A2I2G9Z3_9EURO</name>
<dbReference type="GO" id="GO:0016301">
    <property type="term" value="F:kinase activity"/>
    <property type="evidence" value="ECO:0007669"/>
    <property type="project" value="UniProtKB-KW"/>
</dbReference>
<evidence type="ECO:0000259" key="1">
    <source>
        <dbReference type="Pfam" id="PF01636"/>
    </source>
</evidence>
<evidence type="ECO:0000313" key="2">
    <source>
        <dbReference type="EMBL" id="PLB49701.1"/>
    </source>
</evidence>
<dbReference type="SUPFAM" id="SSF56112">
    <property type="entry name" value="Protein kinase-like (PK-like)"/>
    <property type="match status" value="1"/>
</dbReference>
<keyword evidence="2" id="KW-0808">Transferase</keyword>
<dbReference type="InterPro" id="IPR011009">
    <property type="entry name" value="Kinase-like_dom_sf"/>
</dbReference>
<organism evidence="2 3">
    <name type="scientific">Aspergillus steynii IBT 23096</name>
    <dbReference type="NCBI Taxonomy" id="1392250"/>
    <lineage>
        <taxon>Eukaryota</taxon>
        <taxon>Fungi</taxon>
        <taxon>Dikarya</taxon>
        <taxon>Ascomycota</taxon>
        <taxon>Pezizomycotina</taxon>
        <taxon>Eurotiomycetes</taxon>
        <taxon>Eurotiomycetidae</taxon>
        <taxon>Eurotiales</taxon>
        <taxon>Aspergillaceae</taxon>
        <taxon>Aspergillus</taxon>
        <taxon>Aspergillus subgen. Circumdati</taxon>
    </lineage>
</organism>
<evidence type="ECO:0000313" key="3">
    <source>
        <dbReference type="Proteomes" id="UP000234275"/>
    </source>
</evidence>
<dbReference type="OrthoDB" id="8300194at2759"/>
<dbReference type="InterPro" id="IPR051678">
    <property type="entry name" value="AGP_Transferase"/>
</dbReference>
<dbReference type="STRING" id="1392250.A0A2I2G9Z3"/>
<dbReference type="Gene3D" id="3.90.1200.10">
    <property type="match status" value="1"/>
</dbReference>
<sequence>MGSSSPCTACSWTSERQENCRYESHVKLFYEAGNRGVWSLGSNMILKDRGPGAPTREVENARFVEENTSIPVPTVVQSWNEDATGRTFILLKRVPGEPLSAAWPKLSADQKDNIARQTAQYLQQLRSLQSNCLQALNGGPIYSNFLFPNRTSDVPHGPLASDEDLWLDMERSLQHIPEASRVRLRSRMPPATPYTFTHNDLINVNIMVDNGRLTGIIDWEWSGYFPVWCGEDREWKALLRKHMPDYSAAREFWRDYWYLCIDPSSEKALKFLKEAESEDM</sequence>
<gene>
    <name evidence="2" type="ORF">P170DRAFT_465051</name>
</gene>
<dbReference type="EMBL" id="MSFO01000004">
    <property type="protein sequence ID" value="PLB49701.1"/>
    <property type="molecule type" value="Genomic_DNA"/>
</dbReference>
<dbReference type="RefSeq" id="XP_024705003.1">
    <property type="nucleotide sequence ID" value="XM_024852292.1"/>
</dbReference>
<dbReference type="Pfam" id="PF01636">
    <property type="entry name" value="APH"/>
    <property type="match status" value="1"/>
</dbReference>
<proteinExistence type="predicted"/>
<dbReference type="Proteomes" id="UP000234275">
    <property type="component" value="Unassembled WGS sequence"/>
</dbReference>
<comment type="caution">
    <text evidence="2">The sequence shown here is derived from an EMBL/GenBank/DDBJ whole genome shotgun (WGS) entry which is preliminary data.</text>
</comment>